<dbReference type="AlphaFoldDB" id="A0A1Y2I6L7"/>
<evidence type="ECO:0008006" key="9">
    <source>
        <dbReference type="Google" id="ProtNLM"/>
    </source>
</evidence>
<feature type="chain" id="PRO_5013005672" description="GILT-domain-containing protein" evidence="6">
    <location>
        <begin position="20"/>
        <end position="236"/>
    </location>
</feature>
<evidence type="ECO:0000256" key="6">
    <source>
        <dbReference type="SAM" id="SignalP"/>
    </source>
</evidence>
<name>A0A1Y2I6L7_TRAC3</name>
<keyword evidence="3" id="KW-0964">Secreted</keyword>
<evidence type="ECO:0000256" key="2">
    <source>
        <dbReference type="ARBA" id="ARBA00005679"/>
    </source>
</evidence>
<accession>A0A1Y2I6L7</accession>
<dbReference type="STRING" id="1353009.A0A1Y2I6L7"/>
<dbReference type="OrthoDB" id="958254at2759"/>
<organism evidence="7 8">
    <name type="scientific">Trametes coccinea (strain BRFM310)</name>
    <name type="common">Pycnoporus coccineus</name>
    <dbReference type="NCBI Taxonomy" id="1353009"/>
    <lineage>
        <taxon>Eukaryota</taxon>
        <taxon>Fungi</taxon>
        <taxon>Dikarya</taxon>
        <taxon>Basidiomycota</taxon>
        <taxon>Agaricomycotina</taxon>
        <taxon>Agaricomycetes</taxon>
        <taxon>Polyporales</taxon>
        <taxon>Polyporaceae</taxon>
        <taxon>Trametes</taxon>
    </lineage>
</organism>
<keyword evidence="5" id="KW-0325">Glycoprotein</keyword>
<proteinExistence type="inferred from homology"/>
<gene>
    <name evidence="7" type="ORF">PYCCODRAFT_1440770</name>
</gene>
<reference evidence="7 8" key="1">
    <citation type="journal article" date="2015" name="Biotechnol. Biofuels">
        <title>Enhanced degradation of softwood versus hardwood by the white-rot fungus Pycnoporus coccineus.</title>
        <authorList>
            <person name="Couturier M."/>
            <person name="Navarro D."/>
            <person name="Chevret D."/>
            <person name="Henrissat B."/>
            <person name="Piumi F."/>
            <person name="Ruiz-Duenas F.J."/>
            <person name="Martinez A.T."/>
            <person name="Grigoriev I.V."/>
            <person name="Riley R."/>
            <person name="Lipzen A."/>
            <person name="Berrin J.G."/>
            <person name="Master E.R."/>
            <person name="Rosso M.N."/>
        </authorList>
    </citation>
    <scope>NUCLEOTIDE SEQUENCE [LARGE SCALE GENOMIC DNA]</scope>
    <source>
        <strain evidence="7 8">BRFM310</strain>
    </source>
</reference>
<dbReference type="Pfam" id="PF03227">
    <property type="entry name" value="GILT"/>
    <property type="match status" value="1"/>
</dbReference>
<evidence type="ECO:0000256" key="5">
    <source>
        <dbReference type="ARBA" id="ARBA00023180"/>
    </source>
</evidence>
<dbReference type="InterPro" id="IPR004911">
    <property type="entry name" value="Interferon-induced_GILT"/>
</dbReference>
<dbReference type="Proteomes" id="UP000193067">
    <property type="component" value="Unassembled WGS sequence"/>
</dbReference>
<keyword evidence="8" id="KW-1185">Reference proteome</keyword>
<feature type="signal peptide" evidence="6">
    <location>
        <begin position="1"/>
        <end position="19"/>
    </location>
</feature>
<sequence length="236" mass="25624">MFTTQLVASLLCLATAVSSAYGAAAGGLAVQMSDAFTNRLDDVKVPVVLGVMSRCPDAILCETVFDRVLERVSDKIDLSLTFIGTLNASEPDFGVTCKHGPEECAGNVHELCAIKHAPTKRWWSFVQCLNFQGRNEIGKPEKAIQCAKTAELDWENSGVGACAGVDGSGKAEEGVRLLQQSVAITQELGIEKSCTVMINGKQVCIHDETWKECEGGHAPKDFIRQIEEEYEKLNQE</sequence>
<evidence type="ECO:0000256" key="4">
    <source>
        <dbReference type="ARBA" id="ARBA00022729"/>
    </source>
</evidence>
<dbReference type="GO" id="GO:0005576">
    <property type="term" value="C:extracellular region"/>
    <property type="evidence" value="ECO:0007669"/>
    <property type="project" value="UniProtKB-SubCell"/>
</dbReference>
<dbReference type="GO" id="GO:0016671">
    <property type="term" value="F:oxidoreductase activity, acting on a sulfur group of donors, disulfide as acceptor"/>
    <property type="evidence" value="ECO:0007669"/>
    <property type="project" value="InterPro"/>
</dbReference>
<evidence type="ECO:0000256" key="3">
    <source>
        <dbReference type="ARBA" id="ARBA00022525"/>
    </source>
</evidence>
<evidence type="ECO:0000313" key="7">
    <source>
        <dbReference type="EMBL" id="OSC96804.1"/>
    </source>
</evidence>
<evidence type="ECO:0000313" key="8">
    <source>
        <dbReference type="Proteomes" id="UP000193067"/>
    </source>
</evidence>
<keyword evidence="4 6" id="KW-0732">Signal</keyword>
<evidence type="ECO:0000256" key="1">
    <source>
        <dbReference type="ARBA" id="ARBA00004613"/>
    </source>
</evidence>
<dbReference type="PANTHER" id="PTHR13234">
    <property type="entry name" value="GAMMA-INTERFERON INDUCIBLE LYSOSOMAL THIOL REDUCTASE GILT"/>
    <property type="match status" value="1"/>
</dbReference>
<comment type="subcellular location">
    <subcellularLocation>
        <location evidence="1">Secreted</location>
    </subcellularLocation>
</comment>
<dbReference type="EMBL" id="KZ084165">
    <property type="protein sequence ID" value="OSC96804.1"/>
    <property type="molecule type" value="Genomic_DNA"/>
</dbReference>
<dbReference type="PANTHER" id="PTHR13234:SF8">
    <property type="entry name" value="GAMMA-INTERFERON-INDUCIBLE LYSOSOMAL THIOL REDUCTASE"/>
    <property type="match status" value="1"/>
</dbReference>
<comment type="similarity">
    <text evidence="2">Belongs to the GILT family.</text>
</comment>
<protein>
    <recommendedName>
        <fullName evidence="9">GILT-domain-containing protein</fullName>
    </recommendedName>
</protein>